<dbReference type="Gene3D" id="1.10.3080.10">
    <property type="entry name" value="Clc chloride channel"/>
    <property type="match status" value="1"/>
</dbReference>
<dbReference type="SUPFAM" id="SSF54631">
    <property type="entry name" value="CBS-domain pair"/>
    <property type="match status" value="1"/>
</dbReference>
<evidence type="ECO:0000256" key="6">
    <source>
        <dbReference type="ARBA" id="ARBA00023065"/>
    </source>
</evidence>
<feature type="transmembrane region" description="Helical" evidence="10">
    <location>
        <begin position="99"/>
        <end position="126"/>
    </location>
</feature>
<dbReference type="InterPro" id="IPR014743">
    <property type="entry name" value="Cl-channel_core"/>
</dbReference>
<evidence type="ECO:0000256" key="7">
    <source>
        <dbReference type="ARBA" id="ARBA00023136"/>
    </source>
</evidence>
<evidence type="ECO:0000259" key="11">
    <source>
        <dbReference type="Pfam" id="PF00571"/>
    </source>
</evidence>
<organism evidence="12 13">
    <name type="scientific">Steinernema carpocapsae</name>
    <name type="common">Entomopathogenic nematode</name>
    <dbReference type="NCBI Taxonomy" id="34508"/>
    <lineage>
        <taxon>Eukaryota</taxon>
        <taxon>Metazoa</taxon>
        <taxon>Ecdysozoa</taxon>
        <taxon>Nematoda</taxon>
        <taxon>Chromadorea</taxon>
        <taxon>Rhabditida</taxon>
        <taxon>Tylenchina</taxon>
        <taxon>Panagrolaimomorpha</taxon>
        <taxon>Strongyloidoidea</taxon>
        <taxon>Steinernematidae</taxon>
        <taxon>Steinernema</taxon>
    </lineage>
</organism>
<evidence type="ECO:0000256" key="10">
    <source>
        <dbReference type="SAM" id="Phobius"/>
    </source>
</evidence>
<dbReference type="InterPro" id="IPR001807">
    <property type="entry name" value="ClC"/>
</dbReference>
<dbReference type="Pfam" id="PF00571">
    <property type="entry name" value="CBS"/>
    <property type="match status" value="1"/>
</dbReference>
<dbReference type="GO" id="GO:0005886">
    <property type="term" value="C:plasma membrane"/>
    <property type="evidence" value="ECO:0007669"/>
    <property type="project" value="TreeGrafter"/>
</dbReference>
<feature type="region of interest" description="Disordered" evidence="9">
    <location>
        <begin position="448"/>
        <end position="474"/>
    </location>
</feature>
<feature type="transmembrane region" description="Helical" evidence="10">
    <location>
        <begin position="133"/>
        <end position="154"/>
    </location>
</feature>
<evidence type="ECO:0000256" key="8">
    <source>
        <dbReference type="ARBA" id="ARBA00023214"/>
    </source>
</evidence>
<reference evidence="12 13" key="1">
    <citation type="journal article" date="2015" name="Genome Biol.">
        <title>Comparative genomics of Steinernema reveals deeply conserved gene regulatory networks.</title>
        <authorList>
            <person name="Dillman A.R."/>
            <person name="Macchietto M."/>
            <person name="Porter C.F."/>
            <person name="Rogers A."/>
            <person name="Williams B."/>
            <person name="Antoshechkin I."/>
            <person name="Lee M.M."/>
            <person name="Goodwin Z."/>
            <person name="Lu X."/>
            <person name="Lewis E.E."/>
            <person name="Goodrich-Blair H."/>
            <person name="Stock S.P."/>
            <person name="Adams B.J."/>
            <person name="Sternberg P.W."/>
            <person name="Mortazavi A."/>
        </authorList>
    </citation>
    <scope>NUCLEOTIDE SEQUENCE [LARGE SCALE GENOMIC DNA]</scope>
    <source>
        <strain evidence="12 13">ALL</strain>
    </source>
</reference>
<feature type="domain" description="CBS" evidence="11">
    <location>
        <begin position="185"/>
        <end position="239"/>
    </location>
</feature>
<dbReference type="GO" id="GO:0005247">
    <property type="term" value="F:voltage-gated chloride channel activity"/>
    <property type="evidence" value="ECO:0007669"/>
    <property type="project" value="TreeGrafter"/>
</dbReference>
<dbReference type="InterPro" id="IPR050970">
    <property type="entry name" value="Cl_channel_volt-gated"/>
</dbReference>
<dbReference type="PANTHER" id="PTHR45720">
    <property type="entry name" value="CHLORIDE CHANNEL PROTEIN 2"/>
    <property type="match status" value="1"/>
</dbReference>
<proteinExistence type="predicted"/>
<keyword evidence="4" id="KW-0677">Repeat</keyword>
<keyword evidence="2" id="KW-0813">Transport</keyword>
<accession>A0A4U8UI99</accession>
<dbReference type="PANTHER" id="PTHR45720:SF15">
    <property type="entry name" value="CHLORIDE CHANNEL PROTEIN"/>
    <property type="match status" value="1"/>
</dbReference>
<dbReference type="STRING" id="34508.A0A4U8UI99"/>
<evidence type="ECO:0000313" key="13">
    <source>
        <dbReference type="Proteomes" id="UP000298663"/>
    </source>
</evidence>
<comment type="caution">
    <text evidence="12">The sequence shown here is derived from an EMBL/GenBank/DDBJ whole genome shotgun (WGS) entry which is preliminary data.</text>
</comment>
<feature type="compositionally biased region" description="Polar residues" evidence="9">
    <location>
        <begin position="460"/>
        <end position="474"/>
    </location>
</feature>
<keyword evidence="13" id="KW-1185">Reference proteome</keyword>
<evidence type="ECO:0000256" key="9">
    <source>
        <dbReference type="SAM" id="MobiDB-lite"/>
    </source>
</evidence>
<evidence type="ECO:0000256" key="2">
    <source>
        <dbReference type="ARBA" id="ARBA00022448"/>
    </source>
</evidence>
<dbReference type="InterPro" id="IPR000644">
    <property type="entry name" value="CBS_dom"/>
</dbReference>
<feature type="transmembrane region" description="Helical" evidence="10">
    <location>
        <begin position="37"/>
        <end position="58"/>
    </location>
</feature>
<dbReference type="SUPFAM" id="SSF81340">
    <property type="entry name" value="Clc chloride channel"/>
    <property type="match status" value="1"/>
</dbReference>
<evidence type="ECO:0000256" key="3">
    <source>
        <dbReference type="ARBA" id="ARBA00022692"/>
    </source>
</evidence>
<keyword evidence="5 10" id="KW-1133">Transmembrane helix</keyword>
<dbReference type="OrthoDB" id="4564at2759"/>
<protein>
    <recommendedName>
        <fullName evidence="11">CBS domain-containing protein</fullName>
    </recommendedName>
</protein>
<dbReference type="Pfam" id="PF00654">
    <property type="entry name" value="Voltage_CLC"/>
    <property type="match status" value="1"/>
</dbReference>
<keyword evidence="8" id="KW-0868">Chloride</keyword>
<gene>
    <name evidence="12" type="ORF">L596_000270</name>
</gene>
<feature type="transmembrane region" description="Helical" evidence="10">
    <location>
        <begin position="65"/>
        <end position="87"/>
    </location>
</feature>
<evidence type="ECO:0000256" key="5">
    <source>
        <dbReference type="ARBA" id="ARBA00022989"/>
    </source>
</evidence>
<keyword evidence="6" id="KW-0406">Ion transport</keyword>
<dbReference type="FunFam" id="3.10.580.10:FF:000050">
    <property type="entry name" value="Chloride channel protein"/>
    <property type="match status" value="1"/>
</dbReference>
<keyword evidence="7 10" id="KW-0472">Membrane</keyword>
<evidence type="ECO:0000256" key="1">
    <source>
        <dbReference type="ARBA" id="ARBA00004141"/>
    </source>
</evidence>
<dbReference type="Gene3D" id="3.10.580.10">
    <property type="entry name" value="CBS-domain"/>
    <property type="match status" value="2"/>
</dbReference>
<dbReference type="Proteomes" id="UP000298663">
    <property type="component" value="Unassembled WGS sequence"/>
</dbReference>
<dbReference type="EMBL" id="AZBU02000001">
    <property type="protein sequence ID" value="TMS32436.1"/>
    <property type="molecule type" value="Genomic_DNA"/>
</dbReference>
<comment type="subcellular location">
    <subcellularLocation>
        <location evidence="1">Membrane</location>
        <topology evidence="1">Multi-pass membrane protein</topology>
    </subcellularLocation>
</comment>
<keyword evidence="3 10" id="KW-0812">Transmembrane</keyword>
<dbReference type="PRINTS" id="PR00762">
    <property type="entry name" value="CLCHANNEL"/>
</dbReference>
<name>A0A4U8UI99_STECR</name>
<dbReference type="AlphaFoldDB" id="A0A4U8UI99"/>
<dbReference type="InterPro" id="IPR046342">
    <property type="entry name" value="CBS_dom_sf"/>
</dbReference>
<evidence type="ECO:0000313" key="12">
    <source>
        <dbReference type="EMBL" id="TMS32436.1"/>
    </source>
</evidence>
<evidence type="ECO:0000256" key="4">
    <source>
        <dbReference type="ARBA" id="ARBA00022737"/>
    </source>
</evidence>
<reference evidence="12 13" key="2">
    <citation type="journal article" date="2019" name="G3 (Bethesda)">
        <title>Hybrid Assembly of the Genome of the Entomopathogenic Nematode Steinernema carpocapsae Identifies the X-Chromosome.</title>
        <authorList>
            <person name="Serra L."/>
            <person name="Macchietto M."/>
            <person name="Macias-Munoz A."/>
            <person name="McGill C.J."/>
            <person name="Rodriguez I.M."/>
            <person name="Rodriguez B."/>
            <person name="Murad R."/>
            <person name="Mortazavi A."/>
        </authorList>
    </citation>
    <scope>NUCLEOTIDE SEQUENCE [LARGE SCALE GENOMIC DNA]</scope>
    <source>
        <strain evidence="12 13">ALL</strain>
    </source>
</reference>
<sequence length="474" mass="52147">MVDFFNNCSWYAYNESESCNQSLMEHWTGGPEGGVSIFLSLTCYLIVNFLLVAICISINVPAGVFVPSFIIGAAGGRLMGEVVSYLFPDGLRGPDGPPIYPGLYAVVGAACYTGAVTHTVSVAVIICELTGQLAPILPVLIALLTANAVCKFLQPSIYESIIRMKQYPYLPDLPPSRVSVHTVKVEQIMIQEVIFITKSTTYRELREIMKFAPHLKSFPVLTDVKSRILLGSVAKKYLLLLMRRHLIEAPSVRSGRRTPAEIFNHIRRTSMRLSRRQAANRRSDRSLAESEKSKNLLDVANDETLNDISVTGNTLLSISPLHPPKSAPLTTLFTKPSSNDIRDENGSAVDIEERLDRVVDLDEVAIDSAPFQLVMGSSLYKVHTLFSLLGLSHAYVTDCGRLMGVIALKELRDALANIYVRGAVPVKVDRKLTSSEYFIPRMYAHTSNGASGGDEEEGKTTPNYGTYLSVPTQL</sequence>